<protein>
    <submittedName>
        <fullName evidence="3">Heterokaryon incompatibility protein Het-C-domain-containing protein</fullName>
    </submittedName>
</protein>
<dbReference type="Proteomes" id="UP000887226">
    <property type="component" value="Unassembled WGS sequence"/>
</dbReference>
<accession>A0A9P7ZAB8</accession>
<feature type="compositionally biased region" description="Basic and acidic residues" evidence="1">
    <location>
        <begin position="564"/>
        <end position="575"/>
    </location>
</feature>
<name>A0A9P7ZAB8_9HELO</name>
<comment type="caution">
    <text evidence="3">The sequence shown here is derived from an EMBL/GenBank/DDBJ whole genome shotgun (WGS) entry which is preliminary data.</text>
</comment>
<gene>
    <name evidence="3" type="ORF">BJ878DRAFT_488050</name>
</gene>
<evidence type="ECO:0000256" key="1">
    <source>
        <dbReference type="SAM" id="MobiDB-lite"/>
    </source>
</evidence>
<feature type="chain" id="PRO_5040160772" evidence="2">
    <location>
        <begin position="26"/>
        <end position="898"/>
    </location>
</feature>
<sequence length="898" mass="99036">MPLFSVSTAVLTIAMVLLLAKPAHAFGAGNIASVAKIEGSNWRHGDIEDALLTLVMSRAAGGKKWDKMMVARTYFGNWLRDYSQAIDVGTVKYVSAEAIRILLWVLGFMTFGFGTKEFEVTTERLGCYRPEDHIDNPKDYADNEDATQYDRRLRGPVDERVELGIDPQTGLKNYISNERAGIMTSAKHIRNLFGKSIELGRSFARSKNKAELYEALRLLGTGLHCLEDYSAHSNYTELALIEMGERDVFPHVGRDTKIPLQGARNEVYPIVTGTFGGVDFLHSVMGEFSDKATQSEIDELEGTMQNDSRADTSVLKDLLSNIPDGLFGGKDEAGKADELQANATAAQMSQARISPRNPEEFTLQMQELVKQIFPIIEWHDEVMLSITEAIESIPVLPDLIEQVEGEVTKFVFSLLAPFILPLISQIKTELNTGSSEIIQSSKDKQLIVFSDDNSSDPTHSMLSKDHFSNVLNEPAGKIASQVLKWVVPQLVAAWDDEHVDIDRTIDRIINGVFHHPAQRSLGDDGASEGRQLMFQVVETWWGEQDQQYQQELRQKLSREGVENGENHKEGVHDSGHGCGKPLGMHKVSGKGSGGQFSNHTQNIGKIAAEAAGGGALGGLVGAFASGIGGDLLSAFGGEKKGETTSGYTASGDYQQSYIETAHSGNKYGQAEVTETQYSGGGRKTEYSSYEQTSYGQGQATGHGETTTSYEHQERQDDEHSRHGGDNEYGGHSRHDHGEPRRYGGDEFGSGRWEEEREPQSYGGGGYGGYGGEQRREEGYGEHRREEGSGGGFSGHERHEPGFGGGGYGGRERQEEDYGGGGGGYRGEERREHRSQERFGRGEFRDEERQEEPYGREQRGYGGEESMPGGFGDEQQGQGYGERRERRDEDGYDDGESRW</sequence>
<dbReference type="EMBL" id="MU253748">
    <property type="protein sequence ID" value="KAG9248498.1"/>
    <property type="molecule type" value="Genomic_DNA"/>
</dbReference>
<keyword evidence="2" id="KW-0732">Signal</keyword>
<feature type="region of interest" description="Disordered" evidence="1">
    <location>
        <begin position="671"/>
        <end position="898"/>
    </location>
</feature>
<feature type="compositionally biased region" description="Gly residues" evidence="1">
    <location>
        <begin position="761"/>
        <end position="771"/>
    </location>
</feature>
<dbReference type="Pfam" id="PF07217">
    <property type="entry name" value="Het-C"/>
    <property type="match status" value="1"/>
</dbReference>
<evidence type="ECO:0000313" key="4">
    <source>
        <dbReference type="Proteomes" id="UP000887226"/>
    </source>
</evidence>
<organism evidence="3 4">
    <name type="scientific">Calycina marina</name>
    <dbReference type="NCBI Taxonomy" id="1763456"/>
    <lineage>
        <taxon>Eukaryota</taxon>
        <taxon>Fungi</taxon>
        <taxon>Dikarya</taxon>
        <taxon>Ascomycota</taxon>
        <taxon>Pezizomycotina</taxon>
        <taxon>Leotiomycetes</taxon>
        <taxon>Helotiales</taxon>
        <taxon>Pezizellaceae</taxon>
        <taxon>Calycina</taxon>
    </lineage>
</organism>
<dbReference type="PANTHER" id="PTHR14905:SF11">
    <property type="entry name" value="TINC (EUROFUNG)"/>
    <property type="match status" value="1"/>
</dbReference>
<feature type="compositionally biased region" description="Basic and acidic residues" evidence="1">
    <location>
        <begin position="825"/>
        <end position="858"/>
    </location>
</feature>
<feature type="region of interest" description="Disordered" evidence="1">
    <location>
        <begin position="564"/>
        <end position="596"/>
    </location>
</feature>
<dbReference type="InterPro" id="IPR010816">
    <property type="entry name" value="Het-C"/>
</dbReference>
<feature type="compositionally biased region" description="Polar residues" evidence="1">
    <location>
        <begin position="686"/>
        <end position="709"/>
    </location>
</feature>
<evidence type="ECO:0000256" key="2">
    <source>
        <dbReference type="SAM" id="SignalP"/>
    </source>
</evidence>
<feature type="signal peptide" evidence="2">
    <location>
        <begin position="1"/>
        <end position="25"/>
    </location>
</feature>
<feature type="compositionally biased region" description="Basic and acidic residues" evidence="1">
    <location>
        <begin position="772"/>
        <end position="787"/>
    </location>
</feature>
<proteinExistence type="predicted"/>
<reference evidence="3" key="1">
    <citation type="journal article" date="2021" name="IMA Fungus">
        <title>Genomic characterization of three marine fungi, including Emericellopsis atlantica sp. nov. with signatures of a generalist lifestyle and marine biomass degradation.</title>
        <authorList>
            <person name="Hagestad O.C."/>
            <person name="Hou L."/>
            <person name="Andersen J.H."/>
            <person name="Hansen E.H."/>
            <person name="Altermark B."/>
            <person name="Li C."/>
            <person name="Kuhnert E."/>
            <person name="Cox R.J."/>
            <person name="Crous P.W."/>
            <person name="Spatafora J.W."/>
            <person name="Lail K."/>
            <person name="Amirebrahimi M."/>
            <person name="Lipzen A."/>
            <person name="Pangilinan J."/>
            <person name="Andreopoulos W."/>
            <person name="Hayes R.D."/>
            <person name="Ng V."/>
            <person name="Grigoriev I.V."/>
            <person name="Jackson S.A."/>
            <person name="Sutton T.D.S."/>
            <person name="Dobson A.D.W."/>
            <person name="Rama T."/>
        </authorList>
    </citation>
    <scope>NUCLEOTIDE SEQUENCE</scope>
    <source>
        <strain evidence="3">TRa3180A</strain>
    </source>
</reference>
<dbReference type="OrthoDB" id="2506204at2759"/>
<dbReference type="AlphaFoldDB" id="A0A9P7ZAB8"/>
<dbReference type="PANTHER" id="PTHR14905">
    <property type="entry name" value="NG37"/>
    <property type="match status" value="1"/>
</dbReference>
<feature type="compositionally biased region" description="Basic and acidic residues" evidence="1">
    <location>
        <begin position="880"/>
        <end position="898"/>
    </location>
</feature>
<feature type="compositionally biased region" description="Basic and acidic residues" evidence="1">
    <location>
        <begin position="710"/>
        <end position="744"/>
    </location>
</feature>
<dbReference type="InterPro" id="IPR052577">
    <property type="entry name" value="VWA7"/>
</dbReference>
<keyword evidence="4" id="KW-1185">Reference proteome</keyword>
<evidence type="ECO:0000313" key="3">
    <source>
        <dbReference type="EMBL" id="KAG9248498.1"/>
    </source>
</evidence>